<keyword evidence="2" id="KW-1185">Reference proteome</keyword>
<accession>A0A9D4QPB5</accession>
<reference evidence="1" key="1">
    <citation type="journal article" date="2019" name="bioRxiv">
        <title>The Genome of the Zebra Mussel, Dreissena polymorpha: A Resource for Invasive Species Research.</title>
        <authorList>
            <person name="McCartney M.A."/>
            <person name="Auch B."/>
            <person name="Kono T."/>
            <person name="Mallez S."/>
            <person name="Zhang Y."/>
            <person name="Obille A."/>
            <person name="Becker A."/>
            <person name="Abrahante J.E."/>
            <person name="Garbe J."/>
            <person name="Badalamenti J.P."/>
            <person name="Herman A."/>
            <person name="Mangelson H."/>
            <person name="Liachko I."/>
            <person name="Sullivan S."/>
            <person name="Sone E.D."/>
            <person name="Koren S."/>
            <person name="Silverstein K.A.T."/>
            <person name="Beckman K.B."/>
            <person name="Gohl D.M."/>
        </authorList>
    </citation>
    <scope>NUCLEOTIDE SEQUENCE</scope>
    <source>
        <strain evidence="1">Duluth1</strain>
        <tissue evidence="1">Whole animal</tissue>
    </source>
</reference>
<reference evidence="1" key="2">
    <citation type="submission" date="2020-11" db="EMBL/GenBank/DDBJ databases">
        <authorList>
            <person name="McCartney M.A."/>
            <person name="Auch B."/>
            <person name="Kono T."/>
            <person name="Mallez S."/>
            <person name="Becker A."/>
            <person name="Gohl D.M."/>
            <person name="Silverstein K.A.T."/>
            <person name="Koren S."/>
            <person name="Bechman K.B."/>
            <person name="Herman A."/>
            <person name="Abrahante J.E."/>
            <person name="Garbe J."/>
        </authorList>
    </citation>
    <scope>NUCLEOTIDE SEQUENCE</scope>
    <source>
        <strain evidence="1">Duluth1</strain>
        <tissue evidence="1">Whole animal</tissue>
    </source>
</reference>
<proteinExistence type="predicted"/>
<organism evidence="1 2">
    <name type="scientific">Dreissena polymorpha</name>
    <name type="common">Zebra mussel</name>
    <name type="synonym">Mytilus polymorpha</name>
    <dbReference type="NCBI Taxonomy" id="45954"/>
    <lineage>
        <taxon>Eukaryota</taxon>
        <taxon>Metazoa</taxon>
        <taxon>Spiralia</taxon>
        <taxon>Lophotrochozoa</taxon>
        <taxon>Mollusca</taxon>
        <taxon>Bivalvia</taxon>
        <taxon>Autobranchia</taxon>
        <taxon>Heteroconchia</taxon>
        <taxon>Euheterodonta</taxon>
        <taxon>Imparidentia</taxon>
        <taxon>Neoheterodontei</taxon>
        <taxon>Myida</taxon>
        <taxon>Dreissenoidea</taxon>
        <taxon>Dreissenidae</taxon>
        <taxon>Dreissena</taxon>
    </lineage>
</organism>
<evidence type="ECO:0000313" key="2">
    <source>
        <dbReference type="Proteomes" id="UP000828390"/>
    </source>
</evidence>
<name>A0A9D4QPB5_DREPO</name>
<sequence>MPLMKPLMNLITFQGENRKNMTTHVINQREDITSPASGYYHRRVIIHMPESIITPSAP</sequence>
<dbReference type="EMBL" id="JAIWYP010000004">
    <property type="protein sequence ID" value="KAH3838561.1"/>
    <property type="molecule type" value="Genomic_DNA"/>
</dbReference>
<evidence type="ECO:0000313" key="1">
    <source>
        <dbReference type="EMBL" id="KAH3838561.1"/>
    </source>
</evidence>
<protein>
    <submittedName>
        <fullName evidence="1">Uncharacterized protein</fullName>
    </submittedName>
</protein>
<dbReference type="Proteomes" id="UP000828390">
    <property type="component" value="Unassembled WGS sequence"/>
</dbReference>
<comment type="caution">
    <text evidence="1">The sequence shown here is derived from an EMBL/GenBank/DDBJ whole genome shotgun (WGS) entry which is preliminary data.</text>
</comment>
<dbReference type="AlphaFoldDB" id="A0A9D4QPB5"/>
<gene>
    <name evidence="1" type="ORF">DPMN_111969</name>
</gene>